<dbReference type="AlphaFoldDB" id="A0A8H3EGB6"/>
<keyword evidence="4" id="KW-1185">Reference proteome</keyword>
<dbReference type="Pfam" id="PF10056">
    <property type="entry name" value="DUF2293"/>
    <property type="match status" value="1"/>
</dbReference>
<dbReference type="PANTHER" id="PTHR38113">
    <property type="match status" value="1"/>
</dbReference>
<feature type="region of interest" description="Disordered" evidence="1">
    <location>
        <begin position="724"/>
        <end position="747"/>
    </location>
</feature>
<feature type="compositionally biased region" description="Basic and acidic residues" evidence="1">
    <location>
        <begin position="859"/>
        <end position="872"/>
    </location>
</feature>
<feature type="region of interest" description="Disordered" evidence="1">
    <location>
        <begin position="1"/>
        <end position="24"/>
    </location>
</feature>
<feature type="compositionally biased region" description="Acidic residues" evidence="1">
    <location>
        <begin position="331"/>
        <end position="343"/>
    </location>
</feature>
<evidence type="ECO:0000313" key="3">
    <source>
        <dbReference type="EMBL" id="CAF9904709.1"/>
    </source>
</evidence>
<dbReference type="OrthoDB" id="5288828at2759"/>
<comment type="caution">
    <text evidence="3">The sequence shown here is derived from an EMBL/GenBank/DDBJ whole genome shotgun (WGS) entry which is preliminary data.</text>
</comment>
<gene>
    <name evidence="3" type="ORF">HETSPECPRED_004762</name>
</gene>
<sequence length="945" mass="106197">MVRSQHNRASSLAPGAARHKASLQQRKPSYKVVLEEVTEKKKKLFTQLVFNTTAPRGYTFIPAGDPQLTNRCKEFARKDGSDVYIVSAAKEKHASVLSHEVHRVGYHFPSAVVEKACTSLSVTLSSSGRVIYKQGAVSVYAPVPSKKKKSKKKKKGSVLQQAFPQIEASQAEIDTEATQAIRDLFPKIPEENLLAVVQLAFKKGNNLVGTADLPLHRRAQLGVLAHIRHVYTNYEQLLRTGEWKDARAAVELQCLDKIVQWRGDDENDTDAMSDILREVIVIPDDEDEYDSNLNMDKGVIETDREASLEVIATRASAKAVEIQQIHIQSSPDEDSDAGQDSEVDFGTYKAQPTHDRRLFDRVEAHRHRVWAAARSRRRNGSQNIQFNSSPKVNNLVSGKPGSYSVLSGRYVEDKPESHSNCQGFRDTRIPFSSAMQRVQSPPLKTRATPIIDINIGTPYSSSSMYPQDKSRSILSSERLDDLHGRSQASNNSHRLGGVVAPTPKGNVTLASENTYRVQSAGREFSPEQILPSIEQPYQVIEARNPFQQRSDGALHHVSQNVNREGDHGDWNSPVARIPAISEPDMGRKRRFEVEGAFPSPSNQSNVTTGTVLIPIEEYNERYGREPRFFDSEHHHNHVAYGAPEQRGYHHLTAESKWHNPQNAVEYSDRIEGPPRLVGAPAGHHQRPPHLQIQLTRSAAGVRSASPIYLKSTISDSSVFPISKDDQSAKHRVPNHTLLTRSDNNLPENGYVQRASALNTLRDVPTTVRDLPRQLERQLTTSYTHSPGHPRNADDPWFEGNGPSRAYIEPRPVSRGGVDNGSLSMRENQESYQRHSQHLVEPGAIRRDLHHYTELPLRTRQNDDKTRTTDFRPDGLYGRNSSPSGLRHQDSFRSSERESRLQDRSAGRPQMITYISYESRNDLDQGRTRGEPERSQDPRRELVVID</sequence>
<dbReference type="Proteomes" id="UP000664521">
    <property type="component" value="Unassembled WGS sequence"/>
</dbReference>
<feature type="region of interest" description="Disordered" evidence="1">
    <location>
        <begin position="483"/>
        <end position="506"/>
    </location>
</feature>
<evidence type="ECO:0000259" key="2">
    <source>
        <dbReference type="Pfam" id="PF10056"/>
    </source>
</evidence>
<feature type="domain" description="DUF2293" evidence="2">
    <location>
        <begin position="180"/>
        <end position="262"/>
    </location>
</feature>
<evidence type="ECO:0000313" key="4">
    <source>
        <dbReference type="Proteomes" id="UP000664521"/>
    </source>
</evidence>
<evidence type="ECO:0000256" key="1">
    <source>
        <dbReference type="SAM" id="MobiDB-lite"/>
    </source>
</evidence>
<feature type="compositionally biased region" description="Polar residues" evidence="1">
    <location>
        <begin position="380"/>
        <end position="396"/>
    </location>
</feature>
<feature type="region of interest" description="Disordered" evidence="1">
    <location>
        <begin position="375"/>
        <end position="398"/>
    </location>
</feature>
<dbReference type="EMBL" id="CAJPDS010000003">
    <property type="protein sequence ID" value="CAF9904709.1"/>
    <property type="molecule type" value="Genomic_DNA"/>
</dbReference>
<feature type="region of interest" description="Disordered" evidence="1">
    <location>
        <begin position="778"/>
        <end position="945"/>
    </location>
</feature>
<proteinExistence type="predicted"/>
<feature type="compositionally biased region" description="Basic and acidic residues" evidence="1">
    <location>
        <begin position="843"/>
        <end position="852"/>
    </location>
</feature>
<protein>
    <recommendedName>
        <fullName evidence="2">DUF2293 domain-containing protein</fullName>
    </recommendedName>
</protein>
<dbReference type="PANTHER" id="PTHR38113:SF1">
    <property type="entry name" value="DUF2293 DOMAIN-CONTAINING PROTEIN"/>
    <property type="match status" value="1"/>
</dbReference>
<feature type="compositionally biased region" description="Polar residues" evidence="1">
    <location>
        <begin position="736"/>
        <end position="746"/>
    </location>
</feature>
<organism evidence="3 4">
    <name type="scientific">Heterodermia speciosa</name>
    <dbReference type="NCBI Taxonomy" id="116794"/>
    <lineage>
        <taxon>Eukaryota</taxon>
        <taxon>Fungi</taxon>
        <taxon>Dikarya</taxon>
        <taxon>Ascomycota</taxon>
        <taxon>Pezizomycotina</taxon>
        <taxon>Lecanoromycetes</taxon>
        <taxon>OSLEUM clade</taxon>
        <taxon>Lecanoromycetidae</taxon>
        <taxon>Caliciales</taxon>
        <taxon>Physciaceae</taxon>
        <taxon>Heterodermia</taxon>
    </lineage>
</organism>
<accession>A0A8H3EGB6</accession>
<name>A0A8H3EGB6_9LECA</name>
<feature type="compositionally biased region" description="Basic and acidic residues" evidence="1">
    <location>
        <begin position="886"/>
        <end position="905"/>
    </location>
</feature>
<feature type="compositionally biased region" description="Basic and acidic residues" evidence="1">
    <location>
        <begin position="918"/>
        <end position="945"/>
    </location>
</feature>
<reference evidence="3" key="1">
    <citation type="submission" date="2021-03" db="EMBL/GenBank/DDBJ databases">
        <authorList>
            <person name="Tagirdzhanova G."/>
        </authorList>
    </citation>
    <scope>NUCLEOTIDE SEQUENCE</scope>
</reference>
<dbReference type="InterPro" id="IPR018744">
    <property type="entry name" value="DUF2293"/>
</dbReference>
<feature type="region of interest" description="Disordered" evidence="1">
    <location>
        <begin position="327"/>
        <end position="350"/>
    </location>
</feature>